<dbReference type="PROSITE" id="PS50966">
    <property type="entry name" value="ZF_SWIM"/>
    <property type="match status" value="1"/>
</dbReference>
<dbReference type="InterPro" id="IPR007527">
    <property type="entry name" value="Znf_SWIM"/>
</dbReference>
<dbReference type="Proteomes" id="UP000724874">
    <property type="component" value="Unassembled WGS sequence"/>
</dbReference>
<feature type="region of interest" description="Disordered" evidence="2">
    <location>
        <begin position="333"/>
        <end position="394"/>
    </location>
</feature>
<organism evidence="4 5">
    <name type="scientific">Gymnopilus junonius</name>
    <name type="common">Spectacular rustgill mushroom</name>
    <name type="synonym">Gymnopilus spectabilis subsp. junonius</name>
    <dbReference type="NCBI Taxonomy" id="109634"/>
    <lineage>
        <taxon>Eukaryota</taxon>
        <taxon>Fungi</taxon>
        <taxon>Dikarya</taxon>
        <taxon>Basidiomycota</taxon>
        <taxon>Agaricomycotina</taxon>
        <taxon>Agaricomycetes</taxon>
        <taxon>Agaricomycetidae</taxon>
        <taxon>Agaricales</taxon>
        <taxon>Agaricineae</taxon>
        <taxon>Hymenogastraceae</taxon>
        <taxon>Gymnopilus</taxon>
    </lineage>
</organism>
<evidence type="ECO:0000313" key="4">
    <source>
        <dbReference type="EMBL" id="KAF8887878.1"/>
    </source>
</evidence>
<accession>A0A9P5NI53</accession>
<evidence type="ECO:0000259" key="3">
    <source>
        <dbReference type="PROSITE" id="PS50966"/>
    </source>
</evidence>
<evidence type="ECO:0000256" key="2">
    <source>
        <dbReference type="SAM" id="MobiDB-lite"/>
    </source>
</evidence>
<reference evidence="4" key="1">
    <citation type="submission" date="2020-11" db="EMBL/GenBank/DDBJ databases">
        <authorList>
            <consortium name="DOE Joint Genome Institute"/>
            <person name="Ahrendt S."/>
            <person name="Riley R."/>
            <person name="Andreopoulos W."/>
            <person name="LaButti K."/>
            <person name="Pangilinan J."/>
            <person name="Ruiz-duenas F.J."/>
            <person name="Barrasa J.M."/>
            <person name="Sanchez-Garcia M."/>
            <person name="Camarero S."/>
            <person name="Miyauchi S."/>
            <person name="Serrano A."/>
            <person name="Linde D."/>
            <person name="Babiker R."/>
            <person name="Drula E."/>
            <person name="Ayuso-Fernandez I."/>
            <person name="Pacheco R."/>
            <person name="Padilla G."/>
            <person name="Ferreira P."/>
            <person name="Barriuso J."/>
            <person name="Kellner H."/>
            <person name="Castanera R."/>
            <person name="Alfaro M."/>
            <person name="Ramirez L."/>
            <person name="Pisabarro A.G."/>
            <person name="Kuo A."/>
            <person name="Tritt A."/>
            <person name="Lipzen A."/>
            <person name="He G."/>
            <person name="Yan M."/>
            <person name="Ng V."/>
            <person name="Cullen D."/>
            <person name="Martin F."/>
            <person name="Rosso M.-N."/>
            <person name="Henrissat B."/>
            <person name="Hibbett D."/>
            <person name="Martinez A.T."/>
            <person name="Grigoriev I.V."/>
        </authorList>
    </citation>
    <scope>NUCLEOTIDE SEQUENCE</scope>
    <source>
        <strain evidence="4">AH 44721</strain>
    </source>
</reference>
<name>A0A9P5NI53_GYMJU</name>
<dbReference type="OrthoDB" id="3265053at2759"/>
<keyword evidence="1" id="KW-0863">Zinc-finger</keyword>
<feature type="domain" description="SWIM-type" evidence="3">
    <location>
        <begin position="194"/>
        <end position="225"/>
    </location>
</feature>
<dbReference type="AlphaFoldDB" id="A0A9P5NI53"/>
<protein>
    <recommendedName>
        <fullName evidence="3">SWIM-type domain-containing protein</fullName>
    </recommendedName>
</protein>
<sequence>MIASYGTEETIAYFLFLLQVANPFMIPWRFMSDRDLAQINAIVLRYPESLVWLCCGTFFMHGNNTLNQTLAPACFWDYFVKNWLQEKFILMWSAIYHRNREIHLLSDTNMLLEVWHHVLKGKFLEGQRNRRVDHLVYIPVMLNTGENLENQKCIQVITSSKTIKATDIEQKCIGNNFSNVLYSIKSSSRPEHWYEVDILAYTCSCPNYPSIKFCKHLCAVQTHYPSSDIASLNELDDLSYDSCEQLKALEKGGPPPVGLGIASEGLVNNSGTVDTDYEPALDILTSASESAVLHTRLDETRSLLPVKRKLSPRLNSWPETQAAMMPAKKTCTKQASDEAYSAGEASGKKAKKNPKGMPSSEPQVILQIAFHPPQAPPAQSQLSQSYYRPKTHLY</sequence>
<gene>
    <name evidence="4" type="ORF">CPB84DRAFT_1816607</name>
</gene>
<keyword evidence="1" id="KW-0862">Zinc</keyword>
<keyword evidence="5" id="KW-1185">Reference proteome</keyword>
<comment type="caution">
    <text evidence="4">The sequence shown here is derived from an EMBL/GenBank/DDBJ whole genome shotgun (WGS) entry which is preliminary data.</text>
</comment>
<keyword evidence="1" id="KW-0479">Metal-binding</keyword>
<dbReference type="GO" id="GO:0008270">
    <property type="term" value="F:zinc ion binding"/>
    <property type="evidence" value="ECO:0007669"/>
    <property type="project" value="UniProtKB-KW"/>
</dbReference>
<evidence type="ECO:0000256" key="1">
    <source>
        <dbReference type="PROSITE-ProRule" id="PRU00325"/>
    </source>
</evidence>
<dbReference type="EMBL" id="JADNYJ010000088">
    <property type="protein sequence ID" value="KAF8887878.1"/>
    <property type="molecule type" value="Genomic_DNA"/>
</dbReference>
<proteinExistence type="predicted"/>
<evidence type="ECO:0000313" key="5">
    <source>
        <dbReference type="Proteomes" id="UP000724874"/>
    </source>
</evidence>